<evidence type="ECO:0000256" key="2">
    <source>
        <dbReference type="ARBA" id="ARBA00023015"/>
    </source>
</evidence>
<dbReference type="OrthoDB" id="329481at2"/>
<dbReference type="STRING" id="561176.SAMN04488561_3625"/>
<dbReference type="PROSITE" id="PS50977">
    <property type="entry name" value="HTH_TETR_2"/>
    <property type="match status" value="1"/>
</dbReference>
<dbReference type="PRINTS" id="PR00400">
    <property type="entry name" value="TETREPRESSOR"/>
</dbReference>
<protein>
    <submittedName>
        <fullName evidence="7">Regulatory protein, tetR family</fullName>
    </submittedName>
</protein>
<dbReference type="SUPFAM" id="SSF48498">
    <property type="entry name" value="Tetracyclin repressor-like, C-terminal domain"/>
    <property type="match status" value="1"/>
</dbReference>
<dbReference type="Pfam" id="PF00440">
    <property type="entry name" value="TetR_N"/>
    <property type="match status" value="1"/>
</dbReference>
<dbReference type="InterPro" id="IPR003012">
    <property type="entry name" value="Tet_transcr_reg_TetR"/>
</dbReference>
<evidence type="ECO:0000313" key="8">
    <source>
        <dbReference type="Proteomes" id="UP000181980"/>
    </source>
</evidence>
<dbReference type="InterPro" id="IPR050109">
    <property type="entry name" value="HTH-type_TetR-like_transc_reg"/>
</dbReference>
<keyword evidence="2" id="KW-0805">Transcription regulation</keyword>
<dbReference type="InterPro" id="IPR004111">
    <property type="entry name" value="Repressor_TetR_C"/>
</dbReference>
<reference evidence="8" key="1">
    <citation type="submission" date="2016-10" db="EMBL/GenBank/DDBJ databases">
        <authorList>
            <person name="Varghese N."/>
            <person name="Submissions S."/>
        </authorList>
    </citation>
    <scope>NUCLEOTIDE SEQUENCE [LARGE SCALE GENOMIC DNA]</scope>
    <source>
        <strain evidence="8">DSM 45237</strain>
    </source>
</reference>
<proteinExistence type="predicted"/>
<feature type="DNA-binding region" description="H-T-H motif" evidence="5">
    <location>
        <begin position="29"/>
        <end position="48"/>
    </location>
</feature>
<dbReference type="Pfam" id="PF02909">
    <property type="entry name" value="TetR_C_1"/>
    <property type="match status" value="1"/>
</dbReference>
<sequence>MSTRPALSRERIVEAAVQVADRGGLAQVSMRNVGRELGVEAMSLYHHLRAKDDLLDALADWIFTQIRLPGLDDPWRPAMAARAASARDTLARHPWALGLVESRRGPAPALLRHHDTVLGCLRRNGFSVALAAHAFSAIDAYVYGFVLTELNLPFEGPSGAEELAGDLQQFLPADEYPYLTEMIAAQAIGREYSYGGEFGYGLELVLDGLADRLAQREE</sequence>
<dbReference type="AlphaFoldDB" id="A0A1H5P342"/>
<keyword evidence="3 5" id="KW-0238">DNA-binding</keyword>
<evidence type="ECO:0000256" key="4">
    <source>
        <dbReference type="ARBA" id="ARBA00023163"/>
    </source>
</evidence>
<dbReference type="Proteomes" id="UP000181980">
    <property type="component" value="Unassembled WGS sequence"/>
</dbReference>
<accession>A0A1H5P342</accession>
<keyword evidence="4" id="KW-0804">Transcription</keyword>
<dbReference type="Gene3D" id="1.10.10.60">
    <property type="entry name" value="Homeodomain-like"/>
    <property type="match status" value="1"/>
</dbReference>
<evidence type="ECO:0000256" key="1">
    <source>
        <dbReference type="ARBA" id="ARBA00022491"/>
    </source>
</evidence>
<dbReference type="EMBL" id="FNUC01000004">
    <property type="protein sequence ID" value="SEF08333.1"/>
    <property type="molecule type" value="Genomic_DNA"/>
</dbReference>
<evidence type="ECO:0000259" key="6">
    <source>
        <dbReference type="PROSITE" id="PS50977"/>
    </source>
</evidence>
<keyword evidence="8" id="KW-1185">Reference proteome</keyword>
<dbReference type="PANTHER" id="PTHR30055">
    <property type="entry name" value="HTH-TYPE TRANSCRIPTIONAL REGULATOR RUTR"/>
    <property type="match status" value="1"/>
</dbReference>
<dbReference type="InterPro" id="IPR001647">
    <property type="entry name" value="HTH_TetR"/>
</dbReference>
<dbReference type="GO" id="GO:0003700">
    <property type="term" value="F:DNA-binding transcription factor activity"/>
    <property type="evidence" value="ECO:0007669"/>
    <property type="project" value="TreeGrafter"/>
</dbReference>
<evidence type="ECO:0000313" key="7">
    <source>
        <dbReference type="EMBL" id="SEF08333.1"/>
    </source>
</evidence>
<dbReference type="InterPro" id="IPR009057">
    <property type="entry name" value="Homeodomain-like_sf"/>
</dbReference>
<evidence type="ECO:0000256" key="5">
    <source>
        <dbReference type="PROSITE-ProRule" id="PRU00335"/>
    </source>
</evidence>
<dbReference type="GO" id="GO:0000976">
    <property type="term" value="F:transcription cis-regulatory region binding"/>
    <property type="evidence" value="ECO:0007669"/>
    <property type="project" value="TreeGrafter"/>
</dbReference>
<name>A0A1H5P342_9ACTN</name>
<dbReference type="GO" id="GO:0045892">
    <property type="term" value="P:negative regulation of DNA-templated transcription"/>
    <property type="evidence" value="ECO:0007669"/>
    <property type="project" value="InterPro"/>
</dbReference>
<feature type="domain" description="HTH tetR-type" evidence="6">
    <location>
        <begin position="6"/>
        <end position="66"/>
    </location>
</feature>
<organism evidence="7 8">
    <name type="scientific">Jiangella alba</name>
    <dbReference type="NCBI Taxonomy" id="561176"/>
    <lineage>
        <taxon>Bacteria</taxon>
        <taxon>Bacillati</taxon>
        <taxon>Actinomycetota</taxon>
        <taxon>Actinomycetes</taxon>
        <taxon>Jiangellales</taxon>
        <taxon>Jiangellaceae</taxon>
        <taxon>Jiangella</taxon>
    </lineage>
</organism>
<dbReference type="RefSeq" id="WP_069110604.1">
    <property type="nucleotide sequence ID" value="NZ_FNUC01000004.1"/>
</dbReference>
<dbReference type="SUPFAM" id="SSF46689">
    <property type="entry name" value="Homeodomain-like"/>
    <property type="match status" value="1"/>
</dbReference>
<gene>
    <name evidence="7" type="ORF">SAMN04488561_3625</name>
</gene>
<dbReference type="GO" id="GO:0046677">
    <property type="term" value="P:response to antibiotic"/>
    <property type="evidence" value="ECO:0007669"/>
    <property type="project" value="InterPro"/>
</dbReference>
<dbReference type="Gene3D" id="1.10.357.10">
    <property type="entry name" value="Tetracycline Repressor, domain 2"/>
    <property type="match status" value="1"/>
</dbReference>
<dbReference type="PANTHER" id="PTHR30055:SF151">
    <property type="entry name" value="TRANSCRIPTIONAL REGULATORY PROTEIN"/>
    <property type="match status" value="1"/>
</dbReference>
<evidence type="ECO:0000256" key="3">
    <source>
        <dbReference type="ARBA" id="ARBA00023125"/>
    </source>
</evidence>
<keyword evidence="1" id="KW-0678">Repressor</keyword>
<dbReference type="InterPro" id="IPR036271">
    <property type="entry name" value="Tet_transcr_reg_TetR-rel_C_sf"/>
</dbReference>